<protein>
    <submittedName>
        <fullName evidence="2">GNAT family N-acetyltransferase</fullName>
    </submittedName>
</protein>
<dbReference type="SUPFAM" id="SSF55729">
    <property type="entry name" value="Acyl-CoA N-acyltransferases (Nat)"/>
    <property type="match status" value="1"/>
</dbReference>
<gene>
    <name evidence="2" type="ORF">FM069_18850</name>
</gene>
<dbReference type="InterPro" id="IPR016181">
    <property type="entry name" value="Acyl_CoA_acyltransferase"/>
</dbReference>
<evidence type="ECO:0000259" key="1">
    <source>
        <dbReference type="PROSITE" id="PS51186"/>
    </source>
</evidence>
<comment type="caution">
    <text evidence="2">The sequence shown here is derived from an EMBL/GenBank/DDBJ whole genome shotgun (WGS) entry which is preliminary data.</text>
</comment>
<evidence type="ECO:0000313" key="3">
    <source>
        <dbReference type="Proteomes" id="UP000315235"/>
    </source>
</evidence>
<dbReference type="PROSITE" id="PS51186">
    <property type="entry name" value="GNAT"/>
    <property type="match status" value="1"/>
</dbReference>
<dbReference type="Pfam" id="PF13508">
    <property type="entry name" value="Acetyltransf_7"/>
    <property type="match status" value="1"/>
</dbReference>
<reference evidence="2 3" key="1">
    <citation type="submission" date="2019-07" db="EMBL/GenBank/DDBJ databases">
        <title>Pseudomonas mangiferae sp. nov., isolated from bark of mango tree in Thailand.</title>
        <authorList>
            <person name="Srisuk N."/>
            <person name="Anurat P."/>
        </authorList>
    </citation>
    <scope>NUCLEOTIDE SEQUENCE [LARGE SCALE GENOMIC DNA]</scope>
    <source>
        <strain evidence="2 3">DMKU_BBB3-04</strain>
    </source>
</reference>
<name>A0A553GUQ6_9PSED</name>
<dbReference type="GO" id="GO:0016747">
    <property type="term" value="F:acyltransferase activity, transferring groups other than amino-acyl groups"/>
    <property type="evidence" value="ECO:0007669"/>
    <property type="project" value="InterPro"/>
</dbReference>
<dbReference type="InterPro" id="IPR000182">
    <property type="entry name" value="GNAT_dom"/>
</dbReference>
<dbReference type="CDD" id="cd04301">
    <property type="entry name" value="NAT_SF"/>
    <property type="match status" value="1"/>
</dbReference>
<evidence type="ECO:0000313" key="2">
    <source>
        <dbReference type="EMBL" id="TRX73233.1"/>
    </source>
</evidence>
<dbReference type="RefSeq" id="WP_143489918.1">
    <property type="nucleotide sequence ID" value="NZ_VJOY01000018.1"/>
</dbReference>
<dbReference type="EMBL" id="VJOY01000018">
    <property type="protein sequence ID" value="TRX73233.1"/>
    <property type="molecule type" value="Genomic_DNA"/>
</dbReference>
<feature type="domain" description="N-acetyltransferase" evidence="1">
    <location>
        <begin position="1"/>
        <end position="138"/>
    </location>
</feature>
<accession>A0A553GUQ6</accession>
<keyword evidence="3" id="KW-1185">Reference proteome</keyword>
<dbReference type="Gene3D" id="3.40.630.30">
    <property type="match status" value="1"/>
</dbReference>
<dbReference type="Proteomes" id="UP000315235">
    <property type="component" value="Unassembled WGS sequence"/>
</dbReference>
<keyword evidence="2" id="KW-0808">Transferase</keyword>
<organism evidence="2 3">
    <name type="scientific">Pseudomonas mangiferae</name>
    <dbReference type="NCBI Taxonomy" id="2593654"/>
    <lineage>
        <taxon>Bacteria</taxon>
        <taxon>Pseudomonadati</taxon>
        <taxon>Pseudomonadota</taxon>
        <taxon>Gammaproteobacteria</taxon>
        <taxon>Pseudomonadales</taxon>
        <taxon>Pseudomonadaceae</taxon>
        <taxon>Pseudomonas</taxon>
    </lineage>
</organism>
<proteinExistence type="predicted"/>
<dbReference type="OrthoDB" id="8780005at2"/>
<sequence>MTDLRYEPLDTLRQPLVNRFYRSHRSPSRARGDQQAWVARAADPVAALCLTPLAGGHWLTGLLVDPAFRQRGVGSELMRRVRDTLPGPVWLFCHPDLDAFYHPLGYRHADALPAPLAERLARYRRHKPLLALVSQPLPPAETPVSHP</sequence>
<dbReference type="AlphaFoldDB" id="A0A553GUQ6"/>